<keyword evidence="2" id="KW-1185">Reference proteome</keyword>
<proteinExistence type="predicted"/>
<organism evidence="1 2">
    <name type="scientific">Staphylococcus phage 37</name>
    <dbReference type="NCBI Taxonomy" id="2936813"/>
    <lineage>
        <taxon>Viruses</taxon>
        <taxon>Duplodnaviria</taxon>
        <taxon>Heunggongvirae</taxon>
        <taxon>Uroviricota</taxon>
        <taxon>Caudoviricetes</taxon>
        <taxon>Azeredovirinae</taxon>
        <taxon>Phietavirus</taxon>
        <taxon>Phietavirus pv37</taxon>
    </lineage>
</organism>
<protein>
    <submittedName>
        <fullName evidence="1">ORF106</fullName>
    </submittedName>
</protein>
<sequence length="50" mass="5613">MLYTLNLVQAFTQRVQGEVVLESYHGLTKVMMVNGILPTDNKHNHSGTLL</sequence>
<dbReference type="Proteomes" id="UP000000987">
    <property type="component" value="Segment"/>
</dbReference>
<name>Q4ZCE3_9CAUD</name>
<accession>Q4ZCE3</accession>
<evidence type="ECO:0000313" key="2">
    <source>
        <dbReference type="Proteomes" id="UP000000987"/>
    </source>
</evidence>
<evidence type="ECO:0000313" key="1">
    <source>
        <dbReference type="EMBL" id="AAX91334.1"/>
    </source>
</evidence>
<dbReference type="EMBL" id="AY954958">
    <property type="protein sequence ID" value="AAX91334.1"/>
    <property type="molecule type" value="Genomic_DNA"/>
</dbReference>
<reference evidence="1 2" key="1">
    <citation type="journal article" date="2005" name="Proc. Natl. Acad. Sci. U.S.A.">
        <title>The complete genomes and proteomes of 27 Staphylococcus aureus bacteriophages.</title>
        <authorList>
            <person name="Kwan T."/>
            <person name="Liu J."/>
            <person name="Dubow M."/>
            <person name="Gros P."/>
            <person name="Pelletier J."/>
        </authorList>
    </citation>
    <scope>NUCLEOTIDE SEQUENCE</scope>
</reference>